<dbReference type="InterPro" id="IPR034829">
    <property type="entry name" value="DnaD-like_sf"/>
</dbReference>
<evidence type="ECO:0000259" key="4">
    <source>
        <dbReference type="Pfam" id="PF14297"/>
    </source>
</evidence>
<accession>A0AB37IIZ2</accession>
<proteinExistence type="inferred from homology"/>
<dbReference type="EMBL" id="LESJ01000006">
    <property type="protein sequence ID" value="RBT67507.1"/>
    <property type="molecule type" value="Genomic_DNA"/>
</dbReference>
<dbReference type="PANTHER" id="PTHR39196:SF1">
    <property type="entry name" value="PRIMOSOME, DNAD SUBUNIT"/>
    <property type="match status" value="1"/>
</dbReference>
<feature type="domain" description="DnaB/C C-terminal" evidence="3">
    <location>
        <begin position="175"/>
        <end position="248"/>
    </location>
</feature>
<gene>
    <name evidence="5" type="ORF">EB03_02274</name>
</gene>
<comment type="similarity">
    <text evidence="1">Belongs to the DnaB/DnaD family.</text>
</comment>
<reference evidence="5 6" key="1">
    <citation type="submission" date="2015-06" db="EMBL/GenBank/DDBJ databases">
        <title>The Genome Sequence of Enterococcus hirae 88EA1.</title>
        <authorList>
            <consortium name="The Broad Institute Genomics Platform"/>
            <consortium name="The Broad Institute Genome Sequencing Center for Infectious Disease"/>
            <person name="Earl A.M."/>
            <person name="Van Tyne D."/>
            <person name="Lebreton F."/>
            <person name="Saavedra J.T."/>
            <person name="Gilmore M.S."/>
            <person name="Manson McGuire A."/>
            <person name="Clock S."/>
            <person name="Crupain M."/>
            <person name="Rangan U."/>
            <person name="Young S."/>
            <person name="Abouelleil A."/>
            <person name="Cao P."/>
            <person name="Chapman S.B."/>
            <person name="Griggs A."/>
            <person name="Priest M."/>
            <person name="Shea T."/>
            <person name="Wortman J."/>
            <person name="Nusbaum C."/>
            <person name="Birren B."/>
        </authorList>
    </citation>
    <scope>NUCLEOTIDE SEQUENCE [LARGE SCALE GENOMIC DNA]</scope>
    <source>
        <strain evidence="5 6">88EA1</strain>
    </source>
</reference>
<feature type="domain" description="Lin1244/Lin1753-like N-terminal" evidence="4">
    <location>
        <begin position="11"/>
        <end position="104"/>
    </location>
</feature>
<dbReference type="Pfam" id="PF07261">
    <property type="entry name" value="DnaB_2"/>
    <property type="match status" value="1"/>
</dbReference>
<organism evidence="5 6">
    <name type="scientific">Enterococcus hirae</name>
    <dbReference type="NCBI Taxonomy" id="1354"/>
    <lineage>
        <taxon>Bacteria</taxon>
        <taxon>Bacillati</taxon>
        <taxon>Bacillota</taxon>
        <taxon>Bacilli</taxon>
        <taxon>Lactobacillales</taxon>
        <taxon>Enterococcaceae</taxon>
        <taxon>Enterococcus</taxon>
    </lineage>
</organism>
<evidence type="ECO:0000256" key="1">
    <source>
        <dbReference type="ARBA" id="ARBA00093462"/>
    </source>
</evidence>
<dbReference type="Gene3D" id="1.10.10.630">
    <property type="entry name" value="DnaD domain-like"/>
    <property type="match status" value="1"/>
</dbReference>
<dbReference type="RefSeq" id="WP_113792641.1">
    <property type="nucleotide sequence ID" value="NZ_JBFCRC010000077.1"/>
</dbReference>
<sequence>MARPYKQGVDYYSLDVDFLKDIKYRKIRRSCGSQTCEILLCLLGYIYGDMGYFLRWDEDSAFLVADDVGAKEGLVEEVVSKAIQVGFFNREKYEKYQILTSNGIQKRYKLITRKRKEVSIKKEYLVNDDNNLVNGGNNSTSTVVNGVRNTQIEREIEKESKVNEIKDYEEDMGVYEFIQKSWGKPPTGILQGALGPWIRKWGSEMILFAFQSAYENSVEMQGLKKYVDKILATWKSNNVSTLQEAVQAKEDWEAKKSQRTFSNSQPSRNVTRKEPIPKWLADYEEQERLRKEREAHQYDDVPF</sequence>
<protein>
    <recommendedName>
        <fullName evidence="7">DUF4373 domain-containing protein</fullName>
    </recommendedName>
</protein>
<dbReference type="Proteomes" id="UP000253498">
    <property type="component" value="Unassembled WGS sequence"/>
</dbReference>
<comment type="caution">
    <text evidence="5">The sequence shown here is derived from an EMBL/GenBank/DDBJ whole genome shotgun (WGS) entry which is preliminary data.</text>
</comment>
<dbReference type="Pfam" id="PF14297">
    <property type="entry name" value="Lin1244_N"/>
    <property type="match status" value="1"/>
</dbReference>
<dbReference type="SUPFAM" id="SSF158499">
    <property type="entry name" value="DnaD domain-like"/>
    <property type="match status" value="1"/>
</dbReference>
<feature type="region of interest" description="Disordered" evidence="2">
    <location>
        <begin position="255"/>
        <end position="276"/>
    </location>
</feature>
<dbReference type="NCBIfam" id="TIGR01446">
    <property type="entry name" value="DnaD_dom"/>
    <property type="match status" value="1"/>
</dbReference>
<dbReference type="AlphaFoldDB" id="A0AB37IIZ2"/>
<evidence type="ECO:0000259" key="3">
    <source>
        <dbReference type="Pfam" id="PF07261"/>
    </source>
</evidence>
<name>A0AB37IIZ2_ENTHR</name>
<evidence type="ECO:0000313" key="5">
    <source>
        <dbReference type="EMBL" id="RBT67507.1"/>
    </source>
</evidence>
<dbReference type="InterPro" id="IPR006343">
    <property type="entry name" value="DnaB/C_C"/>
</dbReference>
<feature type="compositionally biased region" description="Polar residues" evidence="2">
    <location>
        <begin position="259"/>
        <end position="269"/>
    </location>
</feature>
<evidence type="ECO:0008006" key="7">
    <source>
        <dbReference type="Google" id="ProtNLM"/>
    </source>
</evidence>
<dbReference type="InterPro" id="IPR025400">
    <property type="entry name" value="Lin1244/Lin1753-like_N"/>
</dbReference>
<dbReference type="PANTHER" id="PTHR39196">
    <property type="entry name" value="PRIMOSOME, DNAD SUBUNIT"/>
    <property type="match status" value="1"/>
</dbReference>
<evidence type="ECO:0000256" key="2">
    <source>
        <dbReference type="SAM" id="MobiDB-lite"/>
    </source>
</evidence>
<evidence type="ECO:0000313" key="6">
    <source>
        <dbReference type="Proteomes" id="UP000253498"/>
    </source>
</evidence>